<protein>
    <submittedName>
        <fullName evidence="1">Uncharacterized protein</fullName>
    </submittedName>
</protein>
<dbReference type="EMBL" id="OD005322">
    <property type="protein sequence ID" value="CAD7411371.1"/>
    <property type="molecule type" value="Genomic_DNA"/>
</dbReference>
<reference evidence="1" key="1">
    <citation type="submission" date="2020-11" db="EMBL/GenBank/DDBJ databases">
        <authorList>
            <person name="Tran Van P."/>
        </authorList>
    </citation>
    <scope>NUCLEOTIDE SEQUENCE</scope>
</reference>
<accession>A0A7R9DB57</accession>
<gene>
    <name evidence="1" type="ORF">TPSB3V08_LOCUS7853</name>
</gene>
<organism evidence="1">
    <name type="scientific">Timema poppense</name>
    <name type="common">Walking stick</name>
    <dbReference type="NCBI Taxonomy" id="170557"/>
    <lineage>
        <taxon>Eukaryota</taxon>
        <taxon>Metazoa</taxon>
        <taxon>Ecdysozoa</taxon>
        <taxon>Arthropoda</taxon>
        <taxon>Hexapoda</taxon>
        <taxon>Insecta</taxon>
        <taxon>Pterygota</taxon>
        <taxon>Neoptera</taxon>
        <taxon>Polyneoptera</taxon>
        <taxon>Phasmatodea</taxon>
        <taxon>Timematodea</taxon>
        <taxon>Timematoidea</taxon>
        <taxon>Timematidae</taxon>
        <taxon>Timema</taxon>
    </lineage>
</organism>
<dbReference type="AlphaFoldDB" id="A0A7R9DB57"/>
<proteinExistence type="predicted"/>
<evidence type="ECO:0000313" key="1">
    <source>
        <dbReference type="EMBL" id="CAD7411371.1"/>
    </source>
</evidence>
<name>A0A7R9DB57_TIMPO</name>
<sequence>MEDSRPLTMTNPIYMRPVIAGGVQFLAPIQRVLNRPLFRGGQSSVNLLSVQIFINNVSDESGELGVVLRVSHYFLESFYRMKPRSGYWAVTVTKTSVPEGMQCHEQELQMSLSSRPHGEVVRYMCSPPVQPSPALNSDALRGQTQMYQTPPLLLKGQGWPQLPTLDCLFNYDPKEPDQILCRLDTRNFWKVHMIPQTNKNNRQLFSAYGQKMCSHQHGLGFSHLIHLLPAGRGFKSLQGCYEGVTVQVELLKQSVEAHEQHLSRSESFLTVIRTSQAFKALLKSSVSIGQSGLQLIRHSDNLLLFAGHSLWRKEGLELGYHLVAAKGTIAHVIEKTLCPGAIAYRAMAGKVRGRVHAGDCTILTHPQSSLSKPPSLSLRHPWIYNVWSNGQPVCKVGVEAMPLPPLAKPSADDSLGETPRMT</sequence>